<evidence type="ECO:0000313" key="3">
    <source>
        <dbReference type="EMBL" id="ELU09142.1"/>
    </source>
</evidence>
<organism evidence="3">
    <name type="scientific">Capitella teleta</name>
    <name type="common">Polychaete worm</name>
    <dbReference type="NCBI Taxonomy" id="283909"/>
    <lineage>
        <taxon>Eukaryota</taxon>
        <taxon>Metazoa</taxon>
        <taxon>Spiralia</taxon>
        <taxon>Lophotrochozoa</taxon>
        <taxon>Annelida</taxon>
        <taxon>Polychaeta</taxon>
        <taxon>Sedentaria</taxon>
        <taxon>Scolecida</taxon>
        <taxon>Capitellidae</taxon>
        <taxon>Capitella</taxon>
    </lineage>
</organism>
<feature type="non-terminal residue" evidence="3">
    <location>
        <position position="1"/>
    </location>
</feature>
<dbReference type="Gene3D" id="2.20.100.10">
    <property type="entry name" value="Thrombospondin type-1 (TSP1) repeat"/>
    <property type="match status" value="2"/>
</dbReference>
<dbReference type="PANTHER" id="PTHR22906">
    <property type="entry name" value="PROPERDIN"/>
    <property type="match status" value="1"/>
</dbReference>
<evidence type="ECO:0000313" key="5">
    <source>
        <dbReference type="Proteomes" id="UP000014760"/>
    </source>
</evidence>
<keyword evidence="1" id="KW-0677">Repeat</keyword>
<evidence type="ECO:0000313" key="4">
    <source>
        <dbReference type="EnsemblMetazoa" id="CapteP144305"/>
    </source>
</evidence>
<dbReference type="OrthoDB" id="446173at2759"/>
<dbReference type="SUPFAM" id="SSF82895">
    <property type="entry name" value="TSP-1 type 1 repeat"/>
    <property type="match status" value="2"/>
</dbReference>
<dbReference type="Pfam" id="PF00090">
    <property type="entry name" value="TSP_1"/>
    <property type="match status" value="2"/>
</dbReference>
<dbReference type="AlphaFoldDB" id="R7UYX7"/>
<dbReference type="Proteomes" id="UP000014760">
    <property type="component" value="Unassembled WGS sequence"/>
</dbReference>
<dbReference type="PANTHER" id="PTHR22906:SF21">
    <property type="entry name" value="SEMA DOMAIN-CONTAINING PROTEIN"/>
    <property type="match status" value="1"/>
</dbReference>
<evidence type="ECO:0000256" key="2">
    <source>
        <dbReference type="ARBA" id="ARBA00023157"/>
    </source>
</evidence>
<dbReference type="PRINTS" id="PR01705">
    <property type="entry name" value="TSP1REPEAT"/>
</dbReference>
<reference evidence="4" key="3">
    <citation type="submission" date="2015-06" db="UniProtKB">
        <authorList>
            <consortium name="EnsemblMetazoa"/>
        </authorList>
    </citation>
    <scope>IDENTIFICATION</scope>
</reference>
<reference evidence="3 5" key="2">
    <citation type="journal article" date="2013" name="Nature">
        <title>Insights into bilaterian evolution from three spiralian genomes.</title>
        <authorList>
            <person name="Simakov O."/>
            <person name="Marletaz F."/>
            <person name="Cho S.J."/>
            <person name="Edsinger-Gonzales E."/>
            <person name="Havlak P."/>
            <person name="Hellsten U."/>
            <person name="Kuo D.H."/>
            <person name="Larsson T."/>
            <person name="Lv J."/>
            <person name="Arendt D."/>
            <person name="Savage R."/>
            <person name="Osoegawa K."/>
            <person name="de Jong P."/>
            <person name="Grimwood J."/>
            <person name="Chapman J.A."/>
            <person name="Shapiro H."/>
            <person name="Aerts A."/>
            <person name="Otillar R.P."/>
            <person name="Terry A.Y."/>
            <person name="Boore J.L."/>
            <person name="Grigoriev I.V."/>
            <person name="Lindberg D.R."/>
            <person name="Seaver E.C."/>
            <person name="Weisblat D.A."/>
            <person name="Putnam N.H."/>
            <person name="Rokhsar D.S."/>
        </authorList>
    </citation>
    <scope>NUCLEOTIDE SEQUENCE</scope>
    <source>
        <strain evidence="3 5">I ESC-2004</strain>
    </source>
</reference>
<dbReference type="InterPro" id="IPR036383">
    <property type="entry name" value="TSP1_rpt_sf"/>
</dbReference>
<dbReference type="PROSITE" id="PS50092">
    <property type="entry name" value="TSP1"/>
    <property type="match status" value="2"/>
</dbReference>
<proteinExistence type="predicted"/>
<accession>R7UYX7</accession>
<dbReference type="EMBL" id="KB298496">
    <property type="protein sequence ID" value="ELU09142.1"/>
    <property type="molecule type" value="Genomic_DNA"/>
</dbReference>
<dbReference type="HOGENOM" id="CLU_047129_2_1_1"/>
<dbReference type="STRING" id="283909.R7UYX7"/>
<protein>
    <submittedName>
        <fullName evidence="3 4">Uncharacterized protein</fullName>
    </submittedName>
</protein>
<dbReference type="InterPro" id="IPR052065">
    <property type="entry name" value="Compl_asym_regulator"/>
</dbReference>
<evidence type="ECO:0000256" key="1">
    <source>
        <dbReference type="ARBA" id="ARBA00022737"/>
    </source>
</evidence>
<dbReference type="InterPro" id="IPR000884">
    <property type="entry name" value="TSP1_rpt"/>
</dbReference>
<sequence length="115" mass="13238">NGRWSAWTDWTGCNATCDEGSQQRFRFCEPPKYGGKDCMGESYEWHHIRRCEIISCHNDGYWSTWGSWSLCSATCSGGTWYRTRDCLERRGNGARCEGDRGELAQCEMESCPRSK</sequence>
<dbReference type="EMBL" id="AMQN01006497">
    <property type="status" value="NOT_ANNOTATED_CDS"/>
    <property type="molecule type" value="Genomic_DNA"/>
</dbReference>
<name>R7UYX7_CAPTE</name>
<reference evidence="5" key="1">
    <citation type="submission" date="2012-12" db="EMBL/GenBank/DDBJ databases">
        <authorList>
            <person name="Hellsten U."/>
            <person name="Grimwood J."/>
            <person name="Chapman J.A."/>
            <person name="Shapiro H."/>
            <person name="Aerts A."/>
            <person name="Otillar R.P."/>
            <person name="Terry A.Y."/>
            <person name="Boore J.L."/>
            <person name="Simakov O."/>
            <person name="Marletaz F."/>
            <person name="Cho S.-J."/>
            <person name="Edsinger-Gonzales E."/>
            <person name="Havlak P."/>
            <person name="Kuo D.-H."/>
            <person name="Larsson T."/>
            <person name="Lv J."/>
            <person name="Arendt D."/>
            <person name="Savage R."/>
            <person name="Osoegawa K."/>
            <person name="de Jong P."/>
            <person name="Lindberg D.R."/>
            <person name="Seaver E.C."/>
            <person name="Weisblat D.A."/>
            <person name="Putnam N.H."/>
            <person name="Grigoriev I.V."/>
            <person name="Rokhsar D.S."/>
        </authorList>
    </citation>
    <scope>NUCLEOTIDE SEQUENCE</scope>
    <source>
        <strain evidence="5">I ESC-2004</strain>
    </source>
</reference>
<keyword evidence="2" id="KW-1015">Disulfide bond</keyword>
<dbReference type="SMART" id="SM00209">
    <property type="entry name" value="TSP1"/>
    <property type="match status" value="2"/>
</dbReference>
<gene>
    <name evidence="3" type="ORF">CAPTEDRAFT_144305</name>
</gene>
<dbReference type="EnsemblMetazoa" id="CapteT144305">
    <property type="protein sequence ID" value="CapteP144305"/>
    <property type="gene ID" value="CapteG144305"/>
</dbReference>
<dbReference type="OMA" id="CAPLACI"/>
<keyword evidence="5" id="KW-1185">Reference proteome</keyword>